<dbReference type="GO" id="GO:0016740">
    <property type="term" value="F:transferase activity"/>
    <property type="evidence" value="ECO:0007669"/>
    <property type="project" value="UniProtKB-KW"/>
</dbReference>
<dbReference type="PROSITE" id="PS51371">
    <property type="entry name" value="CBS"/>
    <property type="match status" value="1"/>
</dbReference>
<dbReference type="OrthoDB" id="9813880at2"/>
<dbReference type="EMBL" id="WBVQ01000001">
    <property type="protein sequence ID" value="KAB2817587.1"/>
    <property type="molecule type" value="Genomic_DNA"/>
</dbReference>
<proteinExistence type="predicted"/>
<dbReference type="InterPro" id="IPR050486">
    <property type="entry name" value="Mannose-1P_guanyltransferase"/>
</dbReference>
<dbReference type="CDD" id="cd06426">
    <property type="entry name" value="NTP_transferase_like_2"/>
    <property type="match status" value="1"/>
</dbReference>
<evidence type="ECO:0000259" key="2">
    <source>
        <dbReference type="PROSITE" id="PS51371"/>
    </source>
</evidence>
<name>A0A6L3ZIC9_9FLAO</name>
<dbReference type="Proteomes" id="UP000484164">
    <property type="component" value="Unassembled WGS sequence"/>
</dbReference>
<reference evidence="3 4" key="1">
    <citation type="submission" date="2019-10" db="EMBL/GenBank/DDBJ databases">
        <title>Genome sequence of Phaeocystidibacter marisrubri JCM30614 (type strain).</title>
        <authorList>
            <person name="Bowman J.P."/>
        </authorList>
    </citation>
    <scope>NUCLEOTIDE SEQUENCE [LARGE SCALE GENOMIC DNA]</scope>
    <source>
        <strain evidence="3 4">JCM 30614</strain>
    </source>
</reference>
<evidence type="ECO:0000313" key="4">
    <source>
        <dbReference type="Proteomes" id="UP000484164"/>
    </source>
</evidence>
<dbReference type="InterPro" id="IPR046342">
    <property type="entry name" value="CBS_dom_sf"/>
</dbReference>
<evidence type="ECO:0000313" key="3">
    <source>
        <dbReference type="EMBL" id="KAB2817587.1"/>
    </source>
</evidence>
<dbReference type="Pfam" id="PF00483">
    <property type="entry name" value="NTP_transferase"/>
    <property type="match status" value="1"/>
</dbReference>
<dbReference type="Gene3D" id="3.90.550.10">
    <property type="entry name" value="Spore Coat Polysaccharide Biosynthesis Protein SpsA, Chain A"/>
    <property type="match status" value="1"/>
</dbReference>
<dbReference type="SUPFAM" id="SSF54631">
    <property type="entry name" value="CBS-domain pair"/>
    <property type="match status" value="1"/>
</dbReference>
<protein>
    <submittedName>
        <fullName evidence="3">NTP transferase domain-containing protein</fullName>
    </submittedName>
</protein>
<keyword evidence="1" id="KW-0129">CBS domain</keyword>
<dbReference type="SUPFAM" id="SSF53448">
    <property type="entry name" value="Nucleotide-diphospho-sugar transferases"/>
    <property type="match status" value="1"/>
</dbReference>
<keyword evidence="4" id="KW-1185">Reference proteome</keyword>
<accession>A0A6L3ZIC9</accession>
<dbReference type="Gene3D" id="3.10.580.10">
    <property type="entry name" value="CBS-domain"/>
    <property type="match status" value="1"/>
</dbReference>
<dbReference type="AlphaFoldDB" id="A0A6L3ZIC9"/>
<dbReference type="RefSeq" id="WP_151692243.1">
    <property type="nucleotide sequence ID" value="NZ_BMGX01000002.1"/>
</dbReference>
<feature type="domain" description="CBS" evidence="2">
    <location>
        <begin position="1"/>
        <end position="59"/>
    </location>
</feature>
<dbReference type="PANTHER" id="PTHR22572">
    <property type="entry name" value="SUGAR-1-PHOSPHATE GUANYL TRANSFERASE"/>
    <property type="match status" value="1"/>
</dbReference>
<dbReference type="InterPro" id="IPR000644">
    <property type="entry name" value="CBS_dom"/>
</dbReference>
<organism evidence="3 4">
    <name type="scientific">Phaeocystidibacter marisrubri</name>
    <dbReference type="NCBI Taxonomy" id="1577780"/>
    <lineage>
        <taxon>Bacteria</taxon>
        <taxon>Pseudomonadati</taxon>
        <taxon>Bacteroidota</taxon>
        <taxon>Flavobacteriia</taxon>
        <taxon>Flavobacteriales</taxon>
        <taxon>Phaeocystidibacteraceae</taxon>
        <taxon>Phaeocystidibacter</taxon>
    </lineage>
</organism>
<keyword evidence="3" id="KW-0808">Transferase</keyword>
<dbReference type="Pfam" id="PF00571">
    <property type="entry name" value="CBS"/>
    <property type="match status" value="1"/>
</dbReference>
<dbReference type="InterPro" id="IPR029044">
    <property type="entry name" value="Nucleotide-diphossugar_trans"/>
</dbReference>
<comment type="caution">
    <text evidence="3">The sequence shown here is derived from an EMBL/GenBank/DDBJ whole genome shotgun (WGS) entry which is preliminary data.</text>
</comment>
<dbReference type="InterPro" id="IPR005835">
    <property type="entry name" value="NTP_transferase_dom"/>
</dbReference>
<evidence type="ECO:0000256" key="1">
    <source>
        <dbReference type="PROSITE-ProRule" id="PRU00703"/>
    </source>
</evidence>
<gene>
    <name evidence="3" type="ORF">F8C82_04080</name>
</gene>
<sequence length="348" mass="39499">MIDYKLHLIPHTSTIRQALERLNELAADAILFAVDEAGVLIGSLTDGDVRRGLISGKALEDRVSDFVQSKPKYITKDKYDIQNVIALREGGFRILPVVDSEKRIVNVINFRYVSSYLPMDAIIMAGGKGTRLLPMTKDTPKPLLKIGGKAIIEHGIDRLRKFGVDDIWISINYLGDQIEQTFKSGEDKGIHIKYIQEDQPLGTIGSVSYAEGLLHDYVLVTNSDILTELDYEEFFLDFLEKGADMSIVTIPYRVDVPYAVLETSNHHIISFKEKPTYTYYSNGGIYLIKRELLNRIPKGTFYNSTDLMQDLVQNGFNVVSFPLRQYWLDIGKPDDFQKAQEDIKHLDL</sequence>